<dbReference type="Gene3D" id="3.30.70.660">
    <property type="entry name" value="Pseudouridine synthase I, catalytic domain, C-terminal subdomain"/>
    <property type="match status" value="1"/>
</dbReference>
<evidence type="ECO:0000256" key="3">
    <source>
        <dbReference type="ARBA" id="ARBA00023235"/>
    </source>
</evidence>
<keyword evidence="2 4" id="KW-0819">tRNA processing</keyword>
<dbReference type="HAMAP" id="MF_00171">
    <property type="entry name" value="TruA"/>
    <property type="match status" value="1"/>
</dbReference>
<dbReference type="InterPro" id="IPR020094">
    <property type="entry name" value="TruA/RsuA/RluB/E/F_N"/>
</dbReference>
<comment type="catalytic activity">
    <reaction evidence="4">
        <text>uridine(38/39/40) in tRNA = pseudouridine(38/39/40) in tRNA</text>
        <dbReference type="Rhea" id="RHEA:22376"/>
        <dbReference type="Rhea" id="RHEA-COMP:10085"/>
        <dbReference type="Rhea" id="RHEA-COMP:10087"/>
        <dbReference type="ChEBI" id="CHEBI:65314"/>
        <dbReference type="ChEBI" id="CHEBI:65315"/>
        <dbReference type="EC" id="5.4.99.12"/>
    </reaction>
</comment>
<comment type="similarity">
    <text evidence="1 4">Belongs to the tRNA pseudouridine synthase TruA family.</text>
</comment>
<dbReference type="InterPro" id="IPR001406">
    <property type="entry name" value="PsdUridine_synth_TruA"/>
</dbReference>
<evidence type="ECO:0000256" key="4">
    <source>
        <dbReference type="RuleBase" id="RU003792"/>
    </source>
</evidence>
<dbReference type="Pfam" id="PF01416">
    <property type="entry name" value="PseudoU_synth_1"/>
    <property type="match status" value="1"/>
</dbReference>
<feature type="domain" description="Pseudouridine synthase I TruA alpha/beta" evidence="6">
    <location>
        <begin position="176"/>
        <end position="297"/>
    </location>
</feature>
<dbReference type="RefSeq" id="XP_008872674.1">
    <property type="nucleotide sequence ID" value="XM_008874452.1"/>
</dbReference>
<dbReference type="GeneID" id="20085667"/>
<evidence type="ECO:0000256" key="1">
    <source>
        <dbReference type="ARBA" id="ARBA00009375"/>
    </source>
</evidence>
<dbReference type="PANTHER" id="PTHR11142:SF0">
    <property type="entry name" value="TRNA PSEUDOURIDINE SYNTHASE-LIKE 1"/>
    <property type="match status" value="1"/>
</dbReference>
<dbReference type="STRING" id="157072.A0A024TYS2"/>
<dbReference type="GO" id="GO:0003723">
    <property type="term" value="F:RNA binding"/>
    <property type="evidence" value="ECO:0007669"/>
    <property type="project" value="InterPro"/>
</dbReference>
<dbReference type="VEuPathDB" id="FungiDB:H310_08617"/>
<evidence type="ECO:0000256" key="5">
    <source>
        <dbReference type="SAM" id="MobiDB-lite"/>
    </source>
</evidence>
<dbReference type="SUPFAM" id="SSF55120">
    <property type="entry name" value="Pseudouridine synthase"/>
    <property type="match status" value="1"/>
</dbReference>
<dbReference type="EMBL" id="KI913969">
    <property type="protein sequence ID" value="ETV98477.1"/>
    <property type="molecule type" value="Genomic_DNA"/>
</dbReference>
<dbReference type="RefSeq" id="XP_008872673.1">
    <property type="nucleotide sequence ID" value="XM_008874451.1"/>
</dbReference>
<accession>A0A024TYS2</accession>
<dbReference type="OrthoDB" id="271910at2759"/>
<evidence type="ECO:0000256" key="2">
    <source>
        <dbReference type="ARBA" id="ARBA00022694"/>
    </source>
</evidence>
<dbReference type="GO" id="GO:0160147">
    <property type="term" value="F:tRNA pseudouridine(38-40) synthase activity"/>
    <property type="evidence" value="ECO:0007669"/>
    <property type="project" value="UniProtKB-EC"/>
</dbReference>
<name>A0A024TYS2_9STRA</name>
<dbReference type="AlphaFoldDB" id="A0A024TYS2"/>
<protein>
    <recommendedName>
        <fullName evidence="4">tRNA pseudouridine synthase</fullName>
        <ecNumber evidence="4">5.4.99.12</ecNumber>
    </recommendedName>
</protein>
<dbReference type="EC" id="5.4.99.12" evidence="4"/>
<dbReference type="InterPro" id="IPR020103">
    <property type="entry name" value="PsdUridine_synth_cat_dom_sf"/>
</dbReference>
<dbReference type="InterPro" id="IPR020095">
    <property type="entry name" value="PsdUridine_synth_TruA_C"/>
</dbReference>
<reference evidence="7" key="1">
    <citation type="submission" date="2013-12" db="EMBL/GenBank/DDBJ databases">
        <title>The Genome Sequence of Aphanomyces invadans NJM9701.</title>
        <authorList>
            <consortium name="The Broad Institute Genomics Platform"/>
            <person name="Russ C."/>
            <person name="Tyler B."/>
            <person name="van West P."/>
            <person name="Dieguez-Uribeondo J."/>
            <person name="Young S.K."/>
            <person name="Zeng Q."/>
            <person name="Gargeya S."/>
            <person name="Fitzgerald M."/>
            <person name="Abouelleil A."/>
            <person name="Alvarado L."/>
            <person name="Chapman S.B."/>
            <person name="Gainer-Dewar J."/>
            <person name="Goldberg J."/>
            <person name="Griggs A."/>
            <person name="Gujja S."/>
            <person name="Hansen M."/>
            <person name="Howarth C."/>
            <person name="Imamovic A."/>
            <person name="Ireland A."/>
            <person name="Larimer J."/>
            <person name="McCowan C."/>
            <person name="Murphy C."/>
            <person name="Pearson M."/>
            <person name="Poon T.W."/>
            <person name="Priest M."/>
            <person name="Roberts A."/>
            <person name="Saif S."/>
            <person name="Shea T."/>
            <person name="Sykes S."/>
            <person name="Wortman J."/>
            <person name="Nusbaum C."/>
            <person name="Birren B."/>
        </authorList>
    </citation>
    <scope>NUCLEOTIDE SEQUENCE [LARGE SCALE GENOMIC DNA]</scope>
    <source>
        <strain evidence="7">NJM9701</strain>
    </source>
</reference>
<gene>
    <name evidence="7" type="ORF">H310_08617</name>
</gene>
<dbReference type="eggNOG" id="KOG4393">
    <property type="taxonomic scope" value="Eukaryota"/>
</dbReference>
<sequence>MTDTTPPPPPTATAQRRKFLMMVSYYGRGYVGWQRQAITHKTPAGQAQLVSIQDVVEAAVTSQFRPHEHVNVTSVSRTDSGTNALQQYCTFVLSEPHPPPSEMLVAINAALPESVRAQSLVLLNDVDARRRTKSIRKKYVYYIEQGPRPSTTTLHTAWFVGKPLNLAAMREALGYITGTHDFRAFSQGLQKHEFADLNTTRTLLDCQVVARRSVDFSLDLATAGTGDVVTPDPSPGCADNFMVCIEITGTGFLRHMVRRIVGTLRPIGEGRLPPSVMLDVLAGRREPGPSVPSRGLWLHQSWMGILQMQPPGRDQSEGSTAGIHHDDDLGGVCEDLDE</sequence>
<dbReference type="PANTHER" id="PTHR11142">
    <property type="entry name" value="PSEUDOURIDYLATE SYNTHASE"/>
    <property type="match status" value="1"/>
</dbReference>
<evidence type="ECO:0000313" key="7">
    <source>
        <dbReference type="EMBL" id="ETV98477.1"/>
    </source>
</evidence>
<organism evidence="7">
    <name type="scientific">Aphanomyces invadans</name>
    <dbReference type="NCBI Taxonomy" id="157072"/>
    <lineage>
        <taxon>Eukaryota</taxon>
        <taxon>Sar</taxon>
        <taxon>Stramenopiles</taxon>
        <taxon>Oomycota</taxon>
        <taxon>Saprolegniomycetes</taxon>
        <taxon>Saprolegniales</taxon>
        <taxon>Verrucalvaceae</taxon>
        <taxon>Aphanomyces</taxon>
    </lineage>
</organism>
<feature type="region of interest" description="Disordered" evidence="5">
    <location>
        <begin position="310"/>
        <end position="338"/>
    </location>
</feature>
<dbReference type="EMBL" id="KI913969">
    <property type="protein sequence ID" value="ETV98476.1"/>
    <property type="molecule type" value="Genomic_DNA"/>
</dbReference>
<proteinExistence type="inferred from homology"/>
<evidence type="ECO:0000259" key="6">
    <source>
        <dbReference type="Pfam" id="PF01416"/>
    </source>
</evidence>
<dbReference type="Gene3D" id="3.30.70.580">
    <property type="entry name" value="Pseudouridine synthase I, catalytic domain, N-terminal subdomain"/>
    <property type="match status" value="1"/>
</dbReference>
<dbReference type="GO" id="GO:0031119">
    <property type="term" value="P:tRNA pseudouridine synthesis"/>
    <property type="evidence" value="ECO:0007669"/>
    <property type="project" value="TreeGrafter"/>
</dbReference>
<keyword evidence="3 4" id="KW-0413">Isomerase</keyword>
<dbReference type="InterPro" id="IPR020097">
    <property type="entry name" value="PsdUridine_synth_TruA_a/b_dom"/>
</dbReference>